<dbReference type="InterPro" id="IPR004609">
    <property type="entry name" value="ATP-dep_DNA_helicase_RecG"/>
</dbReference>
<dbReference type="Pfam" id="PF17191">
    <property type="entry name" value="RecG_wedge"/>
    <property type="match status" value="1"/>
</dbReference>
<evidence type="ECO:0000256" key="8">
    <source>
        <dbReference type="ARBA" id="ARBA00023125"/>
    </source>
</evidence>
<keyword evidence="7 12" id="KW-0067">ATP-binding</keyword>
<evidence type="ECO:0000256" key="9">
    <source>
        <dbReference type="ARBA" id="ARBA00023172"/>
    </source>
</evidence>
<evidence type="ECO:0000256" key="11">
    <source>
        <dbReference type="ARBA" id="ARBA00048988"/>
    </source>
</evidence>
<keyword evidence="9 12" id="KW-0233">DNA recombination</keyword>
<gene>
    <name evidence="15" type="primary">recG</name>
    <name evidence="15" type="ORF">KZH69_14845</name>
</gene>
<dbReference type="RefSeq" id="WP_219318264.1">
    <property type="nucleotide sequence ID" value="NZ_JAHWYN010000014.1"/>
</dbReference>
<dbReference type="EC" id="5.6.2.4" evidence="12"/>
<dbReference type="PROSITE" id="PS51194">
    <property type="entry name" value="HELICASE_CTER"/>
    <property type="match status" value="1"/>
</dbReference>
<comment type="similarity">
    <text evidence="1 12">Belongs to the helicase family. RecG subfamily.</text>
</comment>
<evidence type="ECO:0000256" key="12">
    <source>
        <dbReference type="RuleBase" id="RU363016"/>
    </source>
</evidence>
<keyword evidence="3 12" id="KW-0547">Nucleotide-binding</keyword>
<feature type="domain" description="Helicase ATP-binding" evidence="13">
    <location>
        <begin position="286"/>
        <end position="448"/>
    </location>
</feature>
<dbReference type="NCBIfam" id="NF008168">
    <property type="entry name" value="PRK10917.2-2"/>
    <property type="match status" value="1"/>
</dbReference>
<dbReference type="SMART" id="SM00490">
    <property type="entry name" value="HELICc"/>
    <property type="match status" value="1"/>
</dbReference>
<proteinExistence type="inferred from homology"/>
<evidence type="ECO:0000259" key="13">
    <source>
        <dbReference type="PROSITE" id="PS51192"/>
    </source>
</evidence>
<keyword evidence="16" id="KW-1185">Reference proteome</keyword>
<dbReference type="Pfam" id="PF00270">
    <property type="entry name" value="DEAD"/>
    <property type="match status" value="1"/>
</dbReference>
<dbReference type="InterPro" id="IPR001650">
    <property type="entry name" value="Helicase_C-like"/>
</dbReference>
<evidence type="ECO:0000313" key="16">
    <source>
        <dbReference type="Proteomes" id="UP000812031"/>
    </source>
</evidence>
<comment type="catalytic activity">
    <reaction evidence="11 12">
        <text>ATP + H2O = ADP + phosphate + H(+)</text>
        <dbReference type="Rhea" id="RHEA:13065"/>
        <dbReference type="ChEBI" id="CHEBI:15377"/>
        <dbReference type="ChEBI" id="CHEBI:15378"/>
        <dbReference type="ChEBI" id="CHEBI:30616"/>
        <dbReference type="ChEBI" id="CHEBI:43474"/>
        <dbReference type="ChEBI" id="CHEBI:456216"/>
        <dbReference type="EC" id="5.6.2.4"/>
    </reaction>
</comment>
<comment type="catalytic activity">
    <reaction evidence="12">
        <text>Couples ATP hydrolysis with the unwinding of duplex DNA by translocating in the 3'-5' direction.</text>
        <dbReference type="EC" id="5.6.2.4"/>
    </reaction>
</comment>
<dbReference type="InterPro" id="IPR014001">
    <property type="entry name" value="Helicase_ATP-bd"/>
</dbReference>
<dbReference type="PROSITE" id="PS51192">
    <property type="entry name" value="HELICASE_ATP_BIND_1"/>
    <property type="match status" value="1"/>
</dbReference>
<accession>A0ABS6XYL4</accession>
<comment type="caution">
    <text evidence="15">The sequence shown here is derived from an EMBL/GenBank/DDBJ whole genome shotgun (WGS) entry which is preliminary data.</text>
</comment>
<keyword evidence="5 12" id="KW-0378">Hydrolase</keyword>
<evidence type="ECO:0000256" key="4">
    <source>
        <dbReference type="ARBA" id="ARBA00022763"/>
    </source>
</evidence>
<keyword evidence="10 12" id="KW-0234">DNA repair</keyword>
<organism evidence="15 16">
    <name type="scientific">Flavobacterium taihuense</name>
    <dbReference type="NCBI Taxonomy" id="2857508"/>
    <lineage>
        <taxon>Bacteria</taxon>
        <taxon>Pseudomonadati</taxon>
        <taxon>Bacteroidota</taxon>
        <taxon>Flavobacteriia</taxon>
        <taxon>Flavobacteriales</taxon>
        <taxon>Flavobacteriaceae</taxon>
        <taxon>Flavobacterium</taxon>
    </lineage>
</organism>
<evidence type="ECO:0000313" key="15">
    <source>
        <dbReference type="EMBL" id="MBW4361769.1"/>
    </source>
</evidence>
<dbReference type="SMART" id="SM00487">
    <property type="entry name" value="DEXDc"/>
    <property type="match status" value="1"/>
</dbReference>
<dbReference type="EMBL" id="JAHWYN010000014">
    <property type="protein sequence ID" value="MBW4361769.1"/>
    <property type="molecule type" value="Genomic_DNA"/>
</dbReference>
<dbReference type="GO" id="GO:0003678">
    <property type="term" value="F:DNA helicase activity"/>
    <property type="evidence" value="ECO:0007669"/>
    <property type="project" value="UniProtKB-EC"/>
</dbReference>
<dbReference type="InterPro" id="IPR047112">
    <property type="entry name" value="RecG/Mfd"/>
</dbReference>
<sequence length="702" mass="79947">MSNNLLETPIEYLKGVGPNRGALLRKELGIFKYGDLVNFFPNRYIDRTRYYKINELQNNIAEVQIIGKIINIKTVEFGRNQKRLVATFVDDTGQMDLNWFQGHKWIKESLKLNEVIVIFGKCTQYGSQYSMAHPEIELLSEHEKSLRSAMQPVYPSTETLANRGITNRVVNKMMQQLFLETQALFSETLPSYLTSELKLIPKNAALFNIHFPKSAEILAKAQFRLKFEELFFIQLQLITKNLIRKHKIKGHPFTTVGEFFNDFYQNHLPFELTNAQKRVIKEIRTDMGSNAQMNRLLQGDVGSGKTIVAFMSMLLALDNGFQACLMAPTEILANQHFIGLSELAASLNINIKILTGSTKIAARRIIHEELENGTLQILIGTHALLEDKVKFQNLGLAVIDEQHRFGVEQRSKLWKKNTVPPHILVMTATPIPRTLAMSLYGDLDISVIDELPPGRKPIQTVHRFDSNRLKVWKFIRDEIALGRQIYIVYPLIQESEKMDYKDLMDGYESISRDFPLPQYSVSILHGKMKPADKDEEMKRFAEGKTNIMVATTVIEVGVNVPNASVMIIESAERFGLSQLHQLRGRVGRGADQSYCILMTSFKLSSDSKTRMETMVSTNDGFEIAEVDLKLRGPGDLMGTQQSGVLNLQIADIVRDRDILMLARNYAIKILKDDAPMQKPENAILKAVFIELTKKKNIWNYIS</sequence>
<evidence type="ECO:0000256" key="6">
    <source>
        <dbReference type="ARBA" id="ARBA00022806"/>
    </source>
</evidence>
<evidence type="ECO:0000259" key="14">
    <source>
        <dbReference type="PROSITE" id="PS51194"/>
    </source>
</evidence>
<evidence type="ECO:0000256" key="10">
    <source>
        <dbReference type="ARBA" id="ARBA00023204"/>
    </source>
</evidence>
<reference evidence="15 16" key="1">
    <citation type="submission" date="2021-07" db="EMBL/GenBank/DDBJ databases">
        <title>Flavobacterium sp. nov. isolated from sediment on the Taihu Lake.</title>
        <authorList>
            <person name="Qu J.-H."/>
        </authorList>
    </citation>
    <scope>NUCLEOTIDE SEQUENCE [LARGE SCALE GENOMIC DNA]</scope>
    <source>
        <strain evidence="15 16">NAS39</strain>
    </source>
</reference>
<feature type="domain" description="Helicase C-terminal" evidence="14">
    <location>
        <begin position="473"/>
        <end position="634"/>
    </location>
</feature>
<evidence type="ECO:0000256" key="7">
    <source>
        <dbReference type="ARBA" id="ARBA00022840"/>
    </source>
</evidence>
<evidence type="ECO:0000256" key="2">
    <source>
        <dbReference type="ARBA" id="ARBA00017846"/>
    </source>
</evidence>
<dbReference type="NCBIfam" id="NF008165">
    <property type="entry name" value="PRK10917.1-3"/>
    <property type="match status" value="1"/>
</dbReference>
<dbReference type="CDD" id="cd17992">
    <property type="entry name" value="DEXHc_RecG"/>
    <property type="match status" value="1"/>
</dbReference>
<protein>
    <recommendedName>
        <fullName evidence="2 12">ATP-dependent DNA helicase RecG</fullName>
        <ecNumber evidence="12">5.6.2.4</ecNumber>
    </recommendedName>
</protein>
<evidence type="ECO:0000256" key="1">
    <source>
        <dbReference type="ARBA" id="ARBA00007504"/>
    </source>
</evidence>
<dbReference type="Pfam" id="PF19833">
    <property type="entry name" value="RecG_dom3_C"/>
    <property type="match status" value="1"/>
</dbReference>
<dbReference type="PANTHER" id="PTHR47964">
    <property type="entry name" value="ATP-DEPENDENT DNA HELICASE HOMOLOG RECG, CHLOROPLASTIC"/>
    <property type="match status" value="1"/>
</dbReference>
<dbReference type="CDD" id="cd04488">
    <property type="entry name" value="RecG_wedge_OBF"/>
    <property type="match status" value="1"/>
</dbReference>
<dbReference type="InterPro" id="IPR045562">
    <property type="entry name" value="RecG_dom3_C"/>
</dbReference>
<keyword evidence="6 12" id="KW-0347">Helicase</keyword>
<dbReference type="InterPro" id="IPR033454">
    <property type="entry name" value="RecG_wedge"/>
</dbReference>
<evidence type="ECO:0000256" key="5">
    <source>
        <dbReference type="ARBA" id="ARBA00022801"/>
    </source>
</evidence>
<name>A0ABS6XYL4_9FLAO</name>
<evidence type="ECO:0000256" key="3">
    <source>
        <dbReference type="ARBA" id="ARBA00022741"/>
    </source>
</evidence>
<dbReference type="Proteomes" id="UP000812031">
    <property type="component" value="Unassembled WGS sequence"/>
</dbReference>
<dbReference type="NCBIfam" id="TIGR00643">
    <property type="entry name" value="recG"/>
    <property type="match status" value="1"/>
</dbReference>
<dbReference type="GO" id="GO:0016787">
    <property type="term" value="F:hydrolase activity"/>
    <property type="evidence" value="ECO:0007669"/>
    <property type="project" value="UniProtKB-KW"/>
</dbReference>
<dbReference type="InterPro" id="IPR011545">
    <property type="entry name" value="DEAD/DEAH_box_helicase_dom"/>
</dbReference>
<dbReference type="PANTHER" id="PTHR47964:SF1">
    <property type="entry name" value="ATP-DEPENDENT DNA HELICASE HOMOLOG RECG, CHLOROPLASTIC"/>
    <property type="match status" value="1"/>
</dbReference>
<keyword evidence="4 12" id="KW-0227">DNA damage</keyword>
<comment type="function">
    <text evidence="12">Plays a critical role in recombination and DNA repair. Helps process Holliday junction intermediates to mature products by catalyzing branch migration. Has replication fork regression activity, unwinds stalled or blocked replication forks to make a HJ that can be resolved. Has a DNA unwinding activity characteristic of a DNA helicase with 3'-5' polarity.</text>
</comment>
<keyword evidence="8" id="KW-0238">DNA-binding</keyword>
<dbReference type="Pfam" id="PF00271">
    <property type="entry name" value="Helicase_C"/>
    <property type="match status" value="1"/>
</dbReference>